<gene>
    <name evidence="1" type="ORF">EHO59_09730</name>
</gene>
<keyword evidence="2" id="KW-1185">Reference proteome</keyword>
<accession>A0A4R9FXQ0</accession>
<dbReference type="AlphaFoldDB" id="A0A4R9FXQ0"/>
<evidence type="ECO:0000313" key="1">
    <source>
        <dbReference type="EMBL" id="TGK03806.1"/>
    </source>
</evidence>
<sequence length="76" mass="8448">MSEGRLALHSRKCAFLNARDVLVNVSWIQDMMIAVVKRTAIDYCNFHCQVSANDKAAKSNAILSPRSIIANKTLNL</sequence>
<name>A0A4R9FXQ0_9LEPT</name>
<evidence type="ECO:0000313" key="2">
    <source>
        <dbReference type="Proteomes" id="UP000297453"/>
    </source>
</evidence>
<dbReference type="Proteomes" id="UP000297453">
    <property type="component" value="Unassembled WGS sequence"/>
</dbReference>
<proteinExistence type="predicted"/>
<comment type="caution">
    <text evidence="1">The sequence shown here is derived from an EMBL/GenBank/DDBJ whole genome shotgun (WGS) entry which is preliminary data.</text>
</comment>
<protein>
    <submittedName>
        <fullName evidence="1">Uncharacterized protein</fullName>
    </submittedName>
</protein>
<dbReference type="RefSeq" id="WP_135587392.1">
    <property type="nucleotide sequence ID" value="NZ_RQEP01000012.1"/>
</dbReference>
<dbReference type="EMBL" id="RQEP01000012">
    <property type="protein sequence ID" value="TGK03806.1"/>
    <property type="molecule type" value="Genomic_DNA"/>
</dbReference>
<organism evidence="1 2">
    <name type="scientific">Leptospira semungkisensis</name>
    <dbReference type="NCBI Taxonomy" id="2484985"/>
    <lineage>
        <taxon>Bacteria</taxon>
        <taxon>Pseudomonadati</taxon>
        <taxon>Spirochaetota</taxon>
        <taxon>Spirochaetia</taxon>
        <taxon>Leptospirales</taxon>
        <taxon>Leptospiraceae</taxon>
        <taxon>Leptospira</taxon>
    </lineage>
</organism>
<reference evidence="1" key="1">
    <citation type="journal article" date="2019" name="PLoS Negl. Trop. Dis.">
        <title>Revisiting the worldwide diversity of Leptospira species in the environment.</title>
        <authorList>
            <person name="Vincent A.T."/>
            <person name="Schiettekatte O."/>
            <person name="Bourhy P."/>
            <person name="Veyrier F.J."/>
            <person name="Picardeau M."/>
        </authorList>
    </citation>
    <scope>NUCLEOTIDE SEQUENCE [LARGE SCALE GENOMIC DNA]</scope>
    <source>
        <strain evidence="1">SSS9</strain>
    </source>
</reference>